<dbReference type="SUPFAM" id="SSF55620">
    <property type="entry name" value="Tetrahydrobiopterin biosynthesis enzymes-like"/>
    <property type="match status" value="2"/>
</dbReference>
<reference evidence="9 10" key="1">
    <citation type="submission" date="2018-09" db="EMBL/GenBank/DDBJ databases">
        <authorList>
            <person name="Grouzdev D.S."/>
            <person name="Krutkina M.S."/>
        </authorList>
    </citation>
    <scope>NUCLEOTIDE SEQUENCE [LARGE SCALE GENOMIC DNA]</scope>
    <source>
        <strain evidence="9 10">RmlP001</strain>
    </source>
</reference>
<evidence type="ECO:0000256" key="4">
    <source>
        <dbReference type="ARBA" id="ARBA00023002"/>
    </source>
</evidence>
<keyword evidence="10" id="KW-1185">Reference proteome</keyword>
<dbReference type="Gene3D" id="3.10.270.10">
    <property type="entry name" value="Urate Oxidase"/>
    <property type="match status" value="1"/>
</dbReference>
<feature type="active site" description="Charge relay system" evidence="6">
    <location>
        <position position="10"/>
    </location>
</feature>
<dbReference type="RefSeq" id="WP_129217828.1">
    <property type="nucleotide sequence ID" value="NZ_QYBC01000002.1"/>
</dbReference>
<dbReference type="PRINTS" id="PR00093">
    <property type="entry name" value="URICASE"/>
</dbReference>
<dbReference type="GO" id="GO:0006145">
    <property type="term" value="P:purine nucleobase catabolic process"/>
    <property type="evidence" value="ECO:0007669"/>
    <property type="project" value="TreeGrafter"/>
</dbReference>
<dbReference type="PANTHER" id="PTHR42874:SF1">
    <property type="entry name" value="URICASE"/>
    <property type="match status" value="1"/>
</dbReference>
<protein>
    <recommendedName>
        <fullName evidence="5 8">Uricase</fullName>
        <ecNumber evidence="5 8">1.7.3.3</ecNumber>
    </recommendedName>
    <alternativeName>
        <fullName evidence="5">Urate oxidase</fullName>
    </alternativeName>
</protein>
<comment type="pathway">
    <text evidence="1 5">Purine metabolism; urate degradation; (S)-allantoin from urate: step 1/3.</text>
</comment>
<feature type="binding site" evidence="7">
    <location>
        <position position="60"/>
    </location>
    <ligand>
        <name>5-hydroxyisourate</name>
        <dbReference type="ChEBI" id="CHEBI:18072"/>
    </ligand>
</feature>
<sequence length="282" mass="30713">MTLLSSTYGKGRVRVMRVAGEGEGEGAWREVRELDVRAMLTGDIDRAFTRADNSTTVSTDTIKNVVNVVARENLDAGAERFCRAVAERLLASYAGMATATVSARETRWNRLAVDGKPHPHAFTRDGNGFGTAEVVMDRSGGRVSSGVSDFTFLKATESGWAGYVKDPYTTIPETHDRIAATAMEATWRWERDPADFAAANARVLDTMLAVFAETYSHSVQDSLYRMAKAALDAVPELDTVSLACPNKHYLPVNLAPFGLSADNRVFTATDEPHGQIECTVGR</sequence>
<accession>A0A4V1RJ64</accession>
<comment type="function">
    <text evidence="5 8">Catalyzes the oxidation of uric acid to 5-hydroxyisourate, which is further processed to form (S)-allantoin.</text>
</comment>
<dbReference type="UniPathway" id="UPA00394">
    <property type="reaction ID" value="UER00650"/>
</dbReference>
<evidence type="ECO:0000313" key="10">
    <source>
        <dbReference type="Proteomes" id="UP000289411"/>
    </source>
</evidence>
<evidence type="ECO:0000256" key="3">
    <source>
        <dbReference type="ARBA" id="ARBA00022631"/>
    </source>
</evidence>
<comment type="caution">
    <text evidence="9">The sequence shown here is derived from an EMBL/GenBank/DDBJ whole genome shotgun (WGS) entry which is preliminary data.</text>
</comment>
<feature type="binding site" evidence="7">
    <location>
        <position position="219"/>
    </location>
    <ligand>
        <name>5-hydroxyisourate</name>
        <dbReference type="ChEBI" id="CHEBI:18072"/>
    </ligand>
</feature>
<dbReference type="OrthoDB" id="9809009at2"/>
<dbReference type="AlphaFoldDB" id="A0A4V1RJ64"/>
<proteinExistence type="inferred from homology"/>
<dbReference type="Proteomes" id="UP000289411">
    <property type="component" value="Unassembled WGS sequence"/>
</dbReference>
<gene>
    <name evidence="9" type="primary">pucL</name>
    <name evidence="9" type="ORF">D3272_03985</name>
</gene>
<name>A0A4V1RJ64_9HYPH</name>
<feature type="active site" description="Charge relay system" evidence="6">
    <location>
        <position position="59"/>
    </location>
</feature>
<evidence type="ECO:0000256" key="8">
    <source>
        <dbReference type="RuleBase" id="RU004455"/>
    </source>
</evidence>
<feature type="binding site" evidence="7">
    <location>
        <position position="59"/>
    </location>
    <ligand>
        <name>urate</name>
        <dbReference type="ChEBI" id="CHEBI:17775"/>
    </ligand>
</feature>
<feature type="binding site" evidence="7">
    <location>
        <position position="246"/>
    </location>
    <ligand>
        <name>O2</name>
        <dbReference type="ChEBI" id="CHEBI:15379"/>
    </ligand>
</feature>
<evidence type="ECO:0000256" key="2">
    <source>
        <dbReference type="ARBA" id="ARBA00009760"/>
    </source>
</evidence>
<dbReference type="EMBL" id="QYBC01000002">
    <property type="protein sequence ID" value="RYB07228.1"/>
    <property type="molecule type" value="Genomic_DNA"/>
</dbReference>
<feature type="binding site" evidence="7">
    <location>
        <position position="246"/>
    </location>
    <ligand>
        <name>urate</name>
        <dbReference type="ChEBI" id="CHEBI:17775"/>
    </ligand>
</feature>
<reference evidence="9 10" key="2">
    <citation type="submission" date="2019-02" db="EMBL/GenBank/DDBJ databases">
        <title>'Lichenibacterium ramalinii' gen. nov. sp. nov., 'Lichenibacterium minor' gen. nov. sp. nov.</title>
        <authorList>
            <person name="Pankratov T."/>
        </authorList>
    </citation>
    <scope>NUCLEOTIDE SEQUENCE [LARGE SCALE GENOMIC DNA]</scope>
    <source>
        <strain evidence="9 10">RmlP001</strain>
    </source>
</reference>
<evidence type="ECO:0000256" key="7">
    <source>
        <dbReference type="PIRSR" id="PIRSR000241-2"/>
    </source>
</evidence>
<dbReference type="InterPro" id="IPR002042">
    <property type="entry name" value="Uricase"/>
</dbReference>
<feature type="binding site" evidence="7">
    <location>
        <position position="220"/>
    </location>
    <ligand>
        <name>5-hydroxyisourate</name>
        <dbReference type="ChEBI" id="CHEBI:18072"/>
    </ligand>
</feature>
<dbReference type="EC" id="1.7.3.3" evidence="5 8"/>
<comment type="similarity">
    <text evidence="2 5 8">Belongs to the uricase family.</text>
</comment>
<feature type="active site" description="Charge relay system" evidence="6">
    <location>
        <position position="248"/>
    </location>
</feature>
<dbReference type="NCBIfam" id="TIGR03383">
    <property type="entry name" value="urate_oxi"/>
    <property type="match status" value="1"/>
</dbReference>
<evidence type="ECO:0000256" key="5">
    <source>
        <dbReference type="PIRNR" id="PIRNR000241"/>
    </source>
</evidence>
<evidence type="ECO:0000256" key="6">
    <source>
        <dbReference type="PIRSR" id="PIRSR000241-1"/>
    </source>
</evidence>
<feature type="binding site" evidence="7">
    <location>
        <position position="219"/>
    </location>
    <ligand>
        <name>urate</name>
        <dbReference type="ChEBI" id="CHEBI:17775"/>
    </ligand>
</feature>
<dbReference type="PIRSF" id="PIRSF000241">
    <property type="entry name" value="Urate_oxidase"/>
    <property type="match status" value="1"/>
</dbReference>
<feature type="binding site" evidence="7">
    <location>
        <position position="60"/>
    </location>
    <ligand>
        <name>urate</name>
        <dbReference type="ChEBI" id="CHEBI:17775"/>
    </ligand>
</feature>
<feature type="binding site" evidence="7">
    <location>
        <position position="177"/>
    </location>
    <ligand>
        <name>urate</name>
        <dbReference type="ChEBI" id="CHEBI:17775"/>
    </ligand>
</feature>
<dbReference type="Pfam" id="PF01014">
    <property type="entry name" value="Uricase"/>
    <property type="match status" value="2"/>
</dbReference>
<feature type="binding site" evidence="7">
    <location>
        <position position="220"/>
    </location>
    <ligand>
        <name>urate</name>
        <dbReference type="ChEBI" id="CHEBI:17775"/>
    </ligand>
</feature>
<keyword evidence="3 5" id="KW-0659">Purine metabolism</keyword>
<feature type="binding site" evidence="7">
    <location>
        <position position="246"/>
    </location>
    <ligand>
        <name>5-hydroxyisourate</name>
        <dbReference type="ChEBI" id="CHEBI:18072"/>
    </ligand>
</feature>
<dbReference type="GO" id="GO:0019628">
    <property type="term" value="P:urate catabolic process"/>
    <property type="evidence" value="ECO:0007669"/>
    <property type="project" value="UniProtKB-UniPathway"/>
</dbReference>
<evidence type="ECO:0000313" key="9">
    <source>
        <dbReference type="EMBL" id="RYB07228.1"/>
    </source>
</evidence>
<evidence type="ECO:0000256" key="1">
    <source>
        <dbReference type="ARBA" id="ARBA00004831"/>
    </source>
</evidence>
<organism evidence="9 10">
    <name type="scientific">Lichenibacterium ramalinae</name>
    <dbReference type="NCBI Taxonomy" id="2316527"/>
    <lineage>
        <taxon>Bacteria</taxon>
        <taxon>Pseudomonadati</taxon>
        <taxon>Pseudomonadota</taxon>
        <taxon>Alphaproteobacteria</taxon>
        <taxon>Hyphomicrobiales</taxon>
        <taxon>Lichenihabitantaceae</taxon>
        <taxon>Lichenibacterium</taxon>
    </lineage>
</organism>
<dbReference type="PANTHER" id="PTHR42874">
    <property type="entry name" value="URICASE"/>
    <property type="match status" value="1"/>
</dbReference>
<keyword evidence="4 5" id="KW-0560">Oxidoreductase</keyword>
<dbReference type="GO" id="GO:0004846">
    <property type="term" value="F:urate oxidase activity"/>
    <property type="evidence" value="ECO:0007669"/>
    <property type="project" value="UniProtKB-EC"/>
</dbReference>
<comment type="catalytic activity">
    <reaction evidence="5 8">
        <text>urate + O2 + H2O = 5-hydroxyisourate + H2O2</text>
        <dbReference type="Rhea" id="RHEA:21368"/>
        <dbReference type="ChEBI" id="CHEBI:15377"/>
        <dbReference type="ChEBI" id="CHEBI:15379"/>
        <dbReference type="ChEBI" id="CHEBI:16240"/>
        <dbReference type="ChEBI" id="CHEBI:17775"/>
        <dbReference type="ChEBI" id="CHEBI:18072"/>
        <dbReference type="EC" id="1.7.3.3"/>
    </reaction>
</comment>